<dbReference type="AlphaFoldDB" id="A0ABD5VVL7"/>
<organism evidence="1 2">
    <name type="scientific">Halovenus salina</name>
    <dbReference type="NCBI Taxonomy" id="1510225"/>
    <lineage>
        <taxon>Archaea</taxon>
        <taxon>Methanobacteriati</taxon>
        <taxon>Methanobacteriota</taxon>
        <taxon>Stenosarchaea group</taxon>
        <taxon>Halobacteria</taxon>
        <taxon>Halobacteriales</taxon>
        <taxon>Haloarculaceae</taxon>
        <taxon>Halovenus</taxon>
    </lineage>
</organism>
<evidence type="ECO:0000313" key="1">
    <source>
        <dbReference type="EMBL" id="MFC7057115.1"/>
    </source>
</evidence>
<accession>A0ABD5VVL7</accession>
<protein>
    <submittedName>
        <fullName evidence="1">Uncharacterized protein</fullName>
    </submittedName>
</protein>
<keyword evidence="2" id="KW-1185">Reference proteome</keyword>
<gene>
    <name evidence="1" type="ORF">ACFQQG_01710</name>
</gene>
<comment type="caution">
    <text evidence="1">The sequence shown here is derived from an EMBL/GenBank/DDBJ whole genome shotgun (WGS) entry which is preliminary data.</text>
</comment>
<evidence type="ECO:0000313" key="2">
    <source>
        <dbReference type="Proteomes" id="UP001596445"/>
    </source>
</evidence>
<dbReference type="GeneID" id="76628941"/>
<name>A0ABD5VVL7_9EURY</name>
<reference evidence="1 2" key="1">
    <citation type="journal article" date="2019" name="Int. J. Syst. Evol. Microbiol.">
        <title>The Global Catalogue of Microorganisms (GCM) 10K type strain sequencing project: providing services to taxonomists for standard genome sequencing and annotation.</title>
        <authorList>
            <consortium name="The Broad Institute Genomics Platform"/>
            <consortium name="The Broad Institute Genome Sequencing Center for Infectious Disease"/>
            <person name="Wu L."/>
            <person name="Ma J."/>
        </authorList>
    </citation>
    <scope>NUCLEOTIDE SEQUENCE [LARGE SCALE GENOMIC DNA]</scope>
    <source>
        <strain evidence="1 2">JCM 30072</strain>
    </source>
</reference>
<dbReference type="EMBL" id="JBHSZI010000001">
    <property type="protein sequence ID" value="MFC7057115.1"/>
    <property type="molecule type" value="Genomic_DNA"/>
</dbReference>
<dbReference type="RefSeq" id="WP_267162850.1">
    <property type="nucleotide sequence ID" value="NZ_CP112972.1"/>
</dbReference>
<proteinExistence type="predicted"/>
<dbReference type="Proteomes" id="UP001596445">
    <property type="component" value="Unassembled WGS sequence"/>
</dbReference>
<sequence>MTAFLESAGEVSPVFEQRLRAVLDDHGITNPTLEEWYQATAFVDAVTEVANTIGDRTVLQAGIDMGRNVPWADEVGDDPTEVLKMVAQTNQDAYRNSTEEYPIGQYQIEEVSDNSAVVGVTDKWPYPSEIAKGAIKGALEAASDHVKHVTISETESGSNQLGRYEVDW</sequence>